<protein>
    <submittedName>
        <fullName evidence="1">Uncharacterized protein</fullName>
    </submittedName>
</protein>
<dbReference type="EMBL" id="MU863674">
    <property type="protein sequence ID" value="KAK4097489.1"/>
    <property type="molecule type" value="Genomic_DNA"/>
</dbReference>
<evidence type="ECO:0000313" key="2">
    <source>
        <dbReference type="Proteomes" id="UP001305647"/>
    </source>
</evidence>
<accession>A0AAN6PVN4</accession>
<evidence type="ECO:0000313" key="1">
    <source>
        <dbReference type="EMBL" id="KAK4097489.1"/>
    </source>
</evidence>
<reference evidence="1" key="2">
    <citation type="submission" date="2023-05" db="EMBL/GenBank/DDBJ databases">
        <authorList>
            <consortium name="Lawrence Berkeley National Laboratory"/>
            <person name="Steindorff A."/>
            <person name="Hensen N."/>
            <person name="Bonometti L."/>
            <person name="Westerberg I."/>
            <person name="Brannstrom I.O."/>
            <person name="Guillou S."/>
            <person name="Cros-Aarteil S."/>
            <person name="Calhoun S."/>
            <person name="Haridas S."/>
            <person name="Kuo A."/>
            <person name="Mondo S."/>
            <person name="Pangilinan J."/>
            <person name="Riley R."/>
            <person name="Labutti K."/>
            <person name="Andreopoulos B."/>
            <person name="Lipzen A."/>
            <person name="Chen C."/>
            <person name="Yanf M."/>
            <person name="Daum C."/>
            <person name="Ng V."/>
            <person name="Clum A."/>
            <person name="Ohm R."/>
            <person name="Martin F."/>
            <person name="Silar P."/>
            <person name="Natvig D."/>
            <person name="Lalanne C."/>
            <person name="Gautier V."/>
            <person name="Ament-Velasquez S.L."/>
            <person name="Kruys A."/>
            <person name="Hutchinson M.I."/>
            <person name="Powell A.J."/>
            <person name="Barry K."/>
            <person name="Miller A.N."/>
            <person name="Grigoriev I.V."/>
            <person name="Debuchy R."/>
            <person name="Gladieux P."/>
            <person name="Thoren M.H."/>
            <person name="Johannesson H."/>
        </authorList>
    </citation>
    <scope>NUCLEOTIDE SEQUENCE</scope>
    <source>
        <strain evidence="1">CBS 757.83</strain>
    </source>
</reference>
<reference evidence="1" key="1">
    <citation type="journal article" date="2023" name="Mol. Phylogenet. Evol.">
        <title>Genome-scale phylogeny and comparative genomics of the fungal order Sordariales.</title>
        <authorList>
            <person name="Hensen N."/>
            <person name="Bonometti L."/>
            <person name="Westerberg I."/>
            <person name="Brannstrom I.O."/>
            <person name="Guillou S."/>
            <person name="Cros-Aarteil S."/>
            <person name="Calhoun S."/>
            <person name="Haridas S."/>
            <person name="Kuo A."/>
            <person name="Mondo S."/>
            <person name="Pangilinan J."/>
            <person name="Riley R."/>
            <person name="LaButti K."/>
            <person name="Andreopoulos B."/>
            <person name="Lipzen A."/>
            <person name="Chen C."/>
            <person name="Yan M."/>
            <person name="Daum C."/>
            <person name="Ng V."/>
            <person name="Clum A."/>
            <person name="Steindorff A."/>
            <person name="Ohm R.A."/>
            <person name="Martin F."/>
            <person name="Silar P."/>
            <person name="Natvig D.O."/>
            <person name="Lalanne C."/>
            <person name="Gautier V."/>
            <person name="Ament-Velasquez S.L."/>
            <person name="Kruys A."/>
            <person name="Hutchinson M.I."/>
            <person name="Powell A.J."/>
            <person name="Barry K."/>
            <person name="Miller A.N."/>
            <person name="Grigoriev I.V."/>
            <person name="Debuchy R."/>
            <person name="Gladieux P."/>
            <person name="Hiltunen Thoren M."/>
            <person name="Johannesson H."/>
        </authorList>
    </citation>
    <scope>NUCLEOTIDE SEQUENCE</scope>
    <source>
        <strain evidence="1">CBS 757.83</strain>
    </source>
</reference>
<gene>
    <name evidence="1" type="ORF">N658DRAFT_500378</name>
</gene>
<dbReference type="AlphaFoldDB" id="A0AAN6PVN4"/>
<organism evidence="1 2">
    <name type="scientific">Parathielavia hyrcaniae</name>
    <dbReference type="NCBI Taxonomy" id="113614"/>
    <lineage>
        <taxon>Eukaryota</taxon>
        <taxon>Fungi</taxon>
        <taxon>Dikarya</taxon>
        <taxon>Ascomycota</taxon>
        <taxon>Pezizomycotina</taxon>
        <taxon>Sordariomycetes</taxon>
        <taxon>Sordariomycetidae</taxon>
        <taxon>Sordariales</taxon>
        <taxon>Chaetomiaceae</taxon>
        <taxon>Parathielavia</taxon>
    </lineage>
</organism>
<keyword evidence="2" id="KW-1185">Reference proteome</keyword>
<proteinExistence type="predicted"/>
<comment type="caution">
    <text evidence="1">The sequence shown here is derived from an EMBL/GenBank/DDBJ whole genome shotgun (WGS) entry which is preliminary data.</text>
</comment>
<name>A0AAN6PVN4_9PEZI</name>
<dbReference type="Proteomes" id="UP001305647">
    <property type="component" value="Unassembled WGS sequence"/>
</dbReference>
<sequence>MLLKKSCWPCLTPAQSFALRTQASSATCGIRWPRLPACPRLQATVSKRSLPVLYPGSPGQVLASFAQSFRNLG</sequence>